<evidence type="ECO:0000256" key="1">
    <source>
        <dbReference type="SAM" id="Coils"/>
    </source>
</evidence>
<reference evidence="2 3" key="2">
    <citation type="journal article" date="2022" name="Mar. Drugs">
        <title>Bioassay-Guided Fractionation Leads to the Detection of Cholic Acid Generated by the Rare Thalassomonas sp.</title>
        <authorList>
            <person name="Pheiffer F."/>
            <person name="Schneider Y.K."/>
            <person name="Hansen E.H."/>
            <person name="Andersen J.H."/>
            <person name="Isaksson J."/>
            <person name="Busche T."/>
            <person name="R C."/>
            <person name="Kalinowski J."/>
            <person name="Zyl L.V."/>
            <person name="Trindade M."/>
        </authorList>
    </citation>
    <scope>NUCLEOTIDE SEQUENCE [LARGE SCALE GENOMIC DNA]</scope>
    <source>
        <strain evidence="2 3">A5K-106</strain>
    </source>
</reference>
<name>A0AAE9YY81_9GAMM</name>
<dbReference type="AlphaFoldDB" id="A0AAE9YY81"/>
<dbReference type="EMBL" id="CP059735">
    <property type="protein sequence ID" value="WDE01802.1"/>
    <property type="molecule type" value="Genomic_DNA"/>
</dbReference>
<dbReference type="InterPro" id="IPR021244">
    <property type="entry name" value="DUF2802"/>
</dbReference>
<proteinExistence type="predicted"/>
<evidence type="ECO:0000313" key="2">
    <source>
        <dbReference type="EMBL" id="WDE01802.1"/>
    </source>
</evidence>
<dbReference type="Pfam" id="PF10975">
    <property type="entry name" value="DUF2802"/>
    <property type="match status" value="1"/>
</dbReference>
<reference evidence="2 3" key="1">
    <citation type="journal article" date="2015" name="Genome Announc.">
        <title>Draft Genome Sequences of Marine Isolates of Thalassomonas viridans and Thalassomonas actiniarum.</title>
        <authorList>
            <person name="Olonade I."/>
            <person name="van Zyl L.J."/>
            <person name="Trindade M."/>
        </authorList>
    </citation>
    <scope>NUCLEOTIDE SEQUENCE [LARGE SCALE GENOMIC DNA]</scope>
    <source>
        <strain evidence="2 3">A5K-106</strain>
    </source>
</reference>
<evidence type="ECO:0000313" key="3">
    <source>
        <dbReference type="Proteomes" id="UP000032568"/>
    </source>
</evidence>
<protein>
    <submittedName>
        <fullName evidence="2">DUF2802 domain-containing protein</fullName>
    </submittedName>
</protein>
<dbReference type="KEGG" id="tact:SG35_007720"/>
<dbReference type="Proteomes" id="UP000032568">
    <property type="component" value="Chromosome"/>
</dbReference>
<gene>
    <name evidence="2" type="ORF">SG35_007720</name>
</gene>
<feature type="coiled-coil region" evidence="1">
    <location>
        <begin position="14"/>
        <end position="73"/>
    </location>
</feature>
<keyword evidence="1" id="KW-0175">Coiled coil</keyword>
<organism evidence="2 3">
    <name type="scientific">Thalassomonas actiniarum</name>
    <dbReference type="NCBI Taxonomy" id="485447"/>
    <lineage>
        <taxon>Bacteria</taxon>
        <taxon>Pseudomonadati</taxon>
        <taxon>Pseudomonadota</taxon>
        <taxon>Gammaproteobacteria</taxon>
        <taxon>Alteromonadales</taxon>
        <taxon>Colwelliaceae</taxon>
        <taxon>Thalassomonas</taxon>
    </lineage>
</organism>
<keyword evidence="3" id="KW-1185">Reference proteome</keyword>
<sequence length="119" mass="13819">MLLEAQVQAYPLLMEELQASVAEQQALMAAMDEKHDHRGTEHEQVSKQLTHRVKVVQDELAKLKEMFEQHQDQQPEDKLYSRAYKLAELGADVEEIINECDLPRAEAEMLLSVYKKKIR</sequence>
<accession>A0AAE9YY81</accession>